<dbReference type="RefSeq" id="WP_187223707.1">
    <property type="nucleotide sequence ID" value="NZ_JABVED010000018.1"/>
</dbReference>
<proteinExistence type="predicted"/>
<dbReference type="InterPro" id="IPR011335">
    <property type="entry name" value="Restrct_endonuc-II-like"/>
</dbReference>
<name>A0ABR7LDN5_9PSEU</name>
<dbReference type="Proteomes" id="UP000734823">
    <property type="component" value="Unassembled WGS sequence"/>
</dbReference>
<feature type="compositionally biased region" description="Low complexity" evidence="4">
    <location>
        <begin position="15"/>
        <end position="29"/>
    </location>
</feature>
<dbReference type="EMBL" id="JABVED010000018">
    <property type="protein sequence ID" value="MBC6450608.1"/>
    <property type="molecule type" value="Genomic_DNA"/>
</dbReference>
<protein>
    <submittedName>
        <fullName evidence="6">RecB family exonuclease</fullName>
    </submittedName>
</protein>
<keyword evidence="2" id="KW-0547">Nucleotide-binding</keyword>
<dbReference type="Gene3D" id="3.90.320.10">
    <property type="match status" value="1"/>
</dbReference>
<dbReference type="InterPro" id="IPR038726">
    <property type="entry name" value="PDDEXK_AddAB-type"/>
</dbReference>
<accession>A0ABR7LDN5</accession>
<evidence type="ECO:0000256" key="4">
    <source>
        <dbReference type="SAM" id="MobiDB-lite"/>
    </source>
</evidence>
<feature type="region of interest" description="Disordered" evidence="4">
    <location>
        <begin position="1"/>
        <end position="29"/>
    </location>
</feature>
<evidence type="ECO:0000313" key="6">
    <source>
        <dbReference type="EMBL" id="MBC6450608.1"/>
    </source>
</evidence>
<comment type="caution">
    <text evidence="6">The sequence shown here is derived from an EMBL/GenBank/DDBJ whole genome shotgun (WGS) entry which is preliminary data.</text>
</comment>
<keyword evidence="2" id="KW-0067">ATP-binding</keyword>
<reference evidence="6 7" key="1">
    <citation type="submission" date="2020-06" db="EMBL/GenBank/DDBJ databases">
        <title>Actinokineospora xiongansis sp. nov., isolated from soil of Baiyangdian.</title>
        <authorList>
            <person name="Zhang X."/>
        </authorList>
    </citation>
    <scope>NUCLEOTIDE SEQUENCE [LARGE SCALE GENOMIC DNA]</scope>
    <source>
        <strain evidence="6 7">HBU206404</strain>
    </source>
</reference>
<evidence type="ECO:0000256" key="3">
    <source>
        <dbReference type="ARBA" id="ARBA00023204"/>
    </source>
</evidence>
<keyword evidence="7" id="KW-1185">Reference proteome</keyword>
<keyword evidence="6" id="KW-0378">Hydrolase</keyword>
<sequence length="298" mass="33122">MFSGPGTEPGLTPDAAAAPRRPALSPSRAGDFKQCPLLYRFRAVDRLPETPTKAQVRGTVVHAVLEQLYALPADERQPDRAHAMIAPTWERLSTEEPGLTAIFDGECVEEQLTAWLESAGGLVDGYFELEDPRRLQPEACELLVETELDSGVLLRGYIDRLDVAPTGEIRVVDYKTGVAPREIGEAKALFQMKFYALALWRLRGVVPRQLRLMYLADRQSLAYTPDEAELSRFERTLDAIWTAILRAAPTGDFRPNKTKLCDWCSHQAICPAFGGTPPPYPGWPEPDSGDETILERAD</sequence>
<dbReference type="InterPro" id="IPR011604">
    <property type="entry name" value="PDDEXK-like_dom_sf"/>
</dbReference>
<keyword evidence="2" id="KW-0347">Helicase</keyword>
<keyword evidence="1" id="KW-0227">DNA damage</keyword>
<evidence type="ECO:0000313" key="7">
    <source>
        <dbReference type="Proteomes" id="UP000734823"/>
    </source>
</evidence>
<evidence type="ECO:0000259" key="5">
    <source>
        <dbReference type="Pfam" id="PF12705"/>
    </source>
</evidence>
<feature type="region of interest" description="Disordered" evidence="4">
    <location>
        <begin position="277"/>
        <end position="298"/>
    </location>
</feature>
<dbReference type="SUPFAM" id="SSF52980">
    <property type="entry name" value="Restriction endonuclease-like"/>
    <property type="match status" value="1"/>
</dbReference>
<keyword evidence="6" id="KW-0269">Exonuclease</keyword>
<dbReference type="GO" id="GO:0004527">
    <property type="term" value="F:exonuclease activity"/>
    <property type="evidence" value="ECO:0007669"/>
    <property type="project" value="UniProtKB-KW"/>
</dbReference>
<dbReference type="Pfam" id="PF12705">
    <property type="entry name" value="PDDEXK_1"/>
    <property type="match status" value="1"/>
</dbReference>
<organism evidence="6 7">
    <name type="scientific">Actinokineospora xionganensis</name>
    <dbReference type="NCBI Taxonomy" id="2684470"/>
    <lineage>
        <taxon>Bacteria</taxon>
        <taxon>Bacillati</taxon>
        <taxon>Actinomycetota</taxon>
        <taxon>Actinomycetes</taxon>
        <taxon>Pseudonocardiales</taxon>
        <taxon>Pseudonocardiaceae</taxon>
        <taxon>Actinokineospora</taxon>
    </lineage>
</organism>
<evidence type="ECO:0000256" key="2">
    <source>
        <dbReference type="ARBA" id="ARBA00022806"/>
    </source>
</evidence>
<feature type="domain" description="PD-(D/E)XK endonuclease-like" evidence="5">
    <location>
        <begin position="24"/>
        <end position="271"/>
    </location>
</feature>
<keyword evidence="6" id="KW-0540">Nuclease</keyword>
<gene>
    <name evidence="6" type="ORF">GPZ80_25955</name>
</gene>
<keyword evidence="3" id="KW-0234">DNA repair</keyword>
<evidence type="ECO:0000256" key="1">
    <source>
        <dbReference type="ARBA" id="ARBA00022763"/>
    </source>
</evidence>